<dbReference type="InterPro" id="IPR027417">
    <property type="entry name" value="P-loop_NTPase"/>
</dbReference>
<feature type="compositionally biased region" description="Polar residues" evidence="4">
    <location>
        <begin position="2309"/>
        <end position="2319"/>
    </location>
</feature>
<evidence type="ECO:0000256" key="4">
    <source>
        <dbReference type="SAM" id="MobiDB-lite"/>
    </source>
</evidence>
<feature type="repeat" description="ANK" evidence="3">
    <location>
        <begin position="649"/>
        <end position="681"/>
    </location>
</feature>
<dbReference type="SMART" id="SM00066">
    <property type="entry name" value="GAL4"/>
    <property type="match status" value="1"/>
</dbReference>
<dbReference type="Pfam" id="PF00172">
    <property type="entry name" value="Zn_clus"/>
    <property type="match status" value="1"/>
</dbReference>
<feature type="compositionally biased region" description="Polar residues" evidence="4">
    <location>
        <begin position="1169"/>
        <end position="1202"/>
    </location>
</feature>
<dbReference type="Gene3D" id="4.10.240.10">
    <property type="entry name" value="Zn(2)-C6 fungal-type DNA-binding domain"/>
    <property type="match status" value="1"/>
</dbReference>
<dbReference type="Gene3D" id="1.25.40.20">
    <property type="entry name" value="Ankyrin repeat-containing domain"/>
    <property type="match status" value="2"/>
</dbReference>
<feature type="domain" description="Zn(2)-C6 fungal-type" evidence="5">
    <location>
        <begin position="2331"/>
        <end position="2361"/>
    </location>
</feature>
<dbReference type="Gene3D" id="3.40.50.300">
    <property type="entry name" value="P-loop containing nucleotide triphosphate hydrolases"/>
    <property type="match status" value="1"/>
</dbReference>
<dbReference type="GO" id="GO:0008270">
    <property type="term" value="F:zinc ion binding"/>
    <property type="evidence" value="ECO:0007669"/>
    <property type="project" value="InterPro"/>
</dbReference>
<dbReference type="PROSITE" id="PS50048">
    <property type="entry name" value="ZN2_CY6_FUNGAL_2"/>
    <property type="match status" value="1"/>
</dbReference>
<evidence type="ECO:0000313" key="6">
    <source>
        <dbReference type="EMBL" id="KAF5717174.1"/>
    </source>
</evidence>
<dbReference type="PANTHER" id="PTHR10039:SF5">
    <property type="entry name" value="NACHT DOMAIN-CONTAINING PROTEIN"/>
    <property type="match status" value="1"/>
</dbReference>
<gene>
    <name evidence="6" type="ORF">FMUND_5993</name>
</gene>
<dbReference type="PROSITE" id="PS50297">
    <property type="entry name" value="ANK_REP_REGION"/>
    <property type="match status" value="2"/>
</dbReference>
<name>A0A8H5YRD7_9HYPO</name>
<dbReference type="SUPFAM" id="SSF48403">
    <property type="entry name" value="Ankyrin repeat"/>
    <property type="match status" value="2"/>
</dbReference>
<accession>A0A8H5YRD7</accession>
<dbReference type="InterPro" id="IPR001138">
    <property type="entry name" value="Zn2Cys6_DnaBD"/>
</dbReference>
<feature type="region of interest" description="Disordered" evidence="4">
    <location>
        <begin position="1169"/>
        <end position="1207"/>
    </location>
</feature>
<feature type="repeat" description="ANK" evidence="3">
    <location>
        <begin position="615"/>
        <end position="647"/>
    </location>
</feature>
<dbReference type="InterPro" id="IPR036864">
    <property type="entry name" value="Zn2-C6_fun-type_DNA-bd_sf"/>
</dbReference>
<keyword evidence="7" id="KW-1185">Reference proteome</keyword>
<dbReference type="PANTHER" id="PTHR10039">
    <property type="entry name" value="AMELOGENIN"/>
    <property type="match status" value="1"/>
</dbReference>
<dbReference type="CDD" id="cd12148">
    <property type="entry name" value="fungal_TF_MHR"/>
    <property type="match status" value="1"/>
</dbReference>
<feature type="repeat" description="ANK" evidence="3">
    <location>
        <begin position="681"/>
        <end position="713"/>
    </location>
</feature>
<protein>
    <submittedName>
        <fullName evidence="6">Nitrate assimilation regulatory nirA</fullName>
    </submittedName>
</protein>
<dbReference type="InterPro" id="IPR056884">
    <property type="entry name" value="NPHP3-like_N"/>
</dbReference>
<dbReference type="Proteomes" id="UP000544331">
    <property type="component" value="Unassembled WGS sequence"/>
</dbReference>
<organism evidence="6 7">
    <name type="scientific">Fusarium mundagurra</name>
    <dbReference type="NCBI Taxonomy" id="1567541"/>
    <lineage>
        <taxon>Eukaryota</taxon>
        <taxon>Fungi</taxon>
        <taxon>Dikarya</taxon>
        <taxon>Ascomycota</taxon>
        <taxon>Pezizomycotina</taxon>
        <taxon>Sordariomycetes</taxon>
        <taxon>Hypocreomycetidae</taxon>
        <taxon>Hypocreales</taxon>
        <taxon>Nectriaceae</taxon>
        <taxon>Fusarium</taxon>
        <taxon>Fusarium fujikuroi species complex</taxon>
    </lineage>
</organism>
<evidence type="ECO:0000256" key="3">
    <source>
        <dbReference type="PROSITE-ProRule" id="PRU00023"/>
    </source>
</evidence>
<dbReference type="Pfam" id="PF12796">
    <property type="entry name" value="Ank_2"/>
    <property type="match status" value="1"/>
</dbReference>
<feature type="region of interest" description="Disordered" evidence="4">
    <location>
        <begin position="808"/>
        <end position="861"/>
    </location>
</feature>
<evidence type="ECO:0000256" key="2">
    <source>
        <dbReference type="ARBA" id="ARBA00023242"/>
    </source>
</evidence>
<keyword evidence="2" id="KW-0539">Nucleus</keyword>
<dbReference type="CDD" id="cd00067">
    <property type="entry name" value="GAL4"/>
    <property type="match status" value="1"/>
</dbReference>
<evidence type="ECO:0000256" key="1">
    <source>
        <dbReference type="ARBA" id="ARBA00022737"/>
    </source>
</evidence>
<comment type="caution">
    <text evidence="6">The sequence shown here is derived from an EMBL/GenBank/DDBJ whole genome shotgun (WGS) entry which is preliminary data.</text>
</comment>
<keyword evidence="3" id="KW-0040">ANK repeat</keyword>
<sequence length="3012" mass="336440">METVTSVKTLLQNFNSILWSRLGFRPVSFFEELNSPGTPDMFGPIVNSEDVRVEGQKQIGLHADHWNTWNFSDPLRSTYRAVSTVIRSFYHGPETIRSEAAFQQMDPDISGLLQSLHVNNTERNSAAMKGTCSWIFENHAFKSWLQQPSGLLWVKGKPGSGKSTLLRYIHQTVTFRKPTSLFFFQFNYPHHTSTNAMLRSLIFQLLVASPNYQVLGMRDTYAIRTETQGDYGTNWQWGNGELLSYLQDSFLRATQENSYVIIFIDALDEATEELSVNSVILAILGIPSIRICASSRSSPNFPGVDSHTITLEDLNTADIIYYAQSRVSSAEYDISSIQGDLIQSLIKASDGMFLYIDLVLSNLEIWLNQQEDQLSHIDFPRGLVDLYSLILADIESSQKSRDIFLHTFRWVAFATRPLTVSELTHALAFEKVQGYKACTHSRPFRREESRKLWDLCSCARKITSQSRGLIAVQSSLTSPRQPVVSFTHHSVSQFLMSYEPLSLQTYNFPPEGHEALASSCCKIILSETLSRHAGYKTSSENWEITSYALESWIPHLRKALQLGSSCSNLLSELSQNAFLETFLALNESIALNSKDWRRLTHKHTIDRSWRAKQLKGSSPLHLICIAGHVDSCERYISLGESYNDRDSLYGITPLGWAAAYGHAEVVDLLLDHGATVDYTSNGTSPLDLAVRRGNKRVVELLLSKGSSMKQLTGTTQPALSLAASLGRASIVDILISYGANALSADEYGWSPLQHSIAAGKKATLARLLSTIPKTSFERLRDLPPRNLPGWVQRVLLAFGLGLCCRGSGSCSSSTNAGPIDSGKSGERGRQGSKKRGRDTTEDMDESDQQSMAPPPQKQSRHTFELRFACPYNKRCPNRFGGACSNFGFPDMHRLKRHFLGCDKKTRCGRCKSIFPESEIQDHLILTVACEPLRVAMNYEDGFDTNQSDILKSLKPKQFETPVHHWEKTFNTVFPDWTTDLPSPYHETTETECRIKVAARLRSEEFRQEVWRNSSNMGREVFEQLANLLDPWPRATTRPDNQTPSLPEELPIRPAAIQEHASTEWDPSLEIVLPTEPQRGTAASEAPAAAPVLNSSVQIYRPIPPHFLFPQQVSDTLSLSLFSGTGSLNSFGPGQESMYGDTDANDVSMSSWNCSFANVQMGQTPNCPSEFTFDDSTPANVPHSSRSENQLNRNTKISTSGDTQPAEYEHATNTFWAASRTKAVTYKTIREMAEPVGITGTAVGIVSLGLQLYTGISEYLDAVKGRDEDLQTAKQYVKMLQDNLRSIEETISTIGSEYTVARHAVEQCKSSCETQLNRLEVLLQELKGPLADPINHTGQVKSLRKFSYPFKKKDITRLQDRLSLTNSALHTAALALQLAISNNTCTTIVSLQNTANSMHKTTEDSACGIAKQAEALNQASQTLTKSHQEIQLISQRMSASLDTRIDEILTHLRNTESPRSQIIHLLEYPDDLRRLCDAVSNLRQSSKAHPRTLASQLMGATTSRALTDYKLCACATRQDVRRHGRRLGFLFYEIEAQKTTYHAPECYLSGIIPTAEENRRTVGMCIPDILRFLSQTIQFSFSLRTGAGGLTICQSINYTAMVDESSSLSFRLANMFLRLMWETTELRYGDFCLIAESCIRRLSLCYRSKQSSPRDVNEHGESILDLVVWHVQPFDLLEIPADVVSYVLRSFITTNISFTNRPRANNSSTGLPFLVLVASSSWLPKADHETMAALLGCRDMSTGEHHHVQELTFLQEKQLAVFQTFPEIANSLGFNPLHVAILENDEDKVQTLLKQYPSYMNEVNYCGESPVHVAIKTRNLHIISAVVLAANAGILSTADKGGGYPIDWAIFMRCSLGKWPDLDHPQPFDQSNLFDLLLKSKAILPNSFMDERLHSLCQYTQKLVLSHLAQRRRDLELLAISKLSAAEIQGLGLCNVAVYAISLGFDAGTILSDVLSCTIQDMARRGSQGNRATKLPYLWLPKYVSWMIHRGADLATPIPTGSIRGVVPKSTWAHYLMALVGFGVRHDYFMYSGLPRNVAEVGTSQDIVDGCLCRCSAQGCTPFVKFLAALDWPQMPGRSPEALKSYALRASKVLERLLPGYKLGELHYRWTYHSILRYVTFSALGLRHTCCELESNGSNPVMDAEEVREIHEEDAVRMQMLEKLVSDFETDTESHSNLASFLQGTWVSKMHHVCAELNSRRLTCQEITSAERVGVVWDVRESEDTWGSGEDEYVNREGWAMDDDMMPQMNRTKDDRPSAVEEWMRRLDDIALDPERPLITTSPTSKAIMESSSSSTSPRTILPRPGAKPSNPSAPRSTSDFAIPRKAKVISACQPCKLKKTKCDGDRPECGPCISKGRSCEYSAQGNRNEILIRRQHALQENVESFAALYRYLQDRPANEASGLFDRIRDGFGVEAALEYVKARSSASDRVCRDVPSARVKWSQQMYNCNLLFENELLSAETSDVAIQALRDGIDCYFLYMGNMFPIYTRKEAESILRSFQEAKPGKVVSRKIAYGELLAICALGFQYDRQTLPNGNASICTPFYQKARLFLDYVVEQAPLRAMRICCCLGIYNVIAKSSLAISYTDWGILLGSSSGLSVGNKPPGLSETEFNGYIKTFTALITVRSWVTATLGNIPSPEVSRCIHDTREQIDNTGALDSAAEEPVLGVLQQKMAQITVLKANVVRTVASFRVLSPTILRQMHDDLELWRSSLPAYMHLESLVYTPEISPDQRRVTFYMHLFYMSALILKTRAVLATQRDIAACTWDPEAKAAIFDGIHASRSSARLLGLILQEKAVVKNCWLTMYQCYVTFLMLSVTAIKSFLVGGSAAFRQQDVTLSRTCIEILALCATKDRIAHSFHTRLTRYQEIIKGHLPESPDSTTLNSSLYEDGPLDDDSYLFIESSGDPRLHHLMYELRELLCYPLTLLKGGSDANLPYPTIVEASVNADINFAHHLASPFNMAEDEVPSGLFPPDDSLNDYEAGTEGYLTGSVPFGWDVSAWRGDPGVGSLDNT</sequence>
<dbReference type="SUPFAM" id="SSF52540">
    <property type="entry name" value="P-loop containing nucleoside triphosphate hydrolases"/>
    <property type="match status" value="1"/>
</dbReference>
<dbReference type="SMART" id="SM00248">
    <property type="entry name" value="ANK"/>
    <property type="match status" value="8"/>
</dbReference>
<dbReference type="PROSITE" id="PS00463">
    <property type="entry name" value="ZN2_CY6_FUNGAL_1"/>
    <property type="match status" value="1"/>
</dbReference>
<keyword evidence="1" id="KW-0677">Repeat</keyword>
<evidence type="ECO:0000259" key="5">
    <source>
        <dbReference type="PROSITE" id="PS50048"/>
    </source>
</evidence>
<dbReference type="SUPFAM" id="SSF57701">
    <property type="entry name" value="Zn2/Cys6 DNA-binding domain"/>
    <property type="match status" value="1"/>
</dbReference>
<dbReference type="EMBL" id="JAAOAN010000191">
    <property type="protein sequence ID" value="KAF5717174.1"/>
    <property type="molecule type" value="Genomic_DNA"/>
</dbReference>
<dbReference type="InterPro" id="IPR002110">
    <property type="entry name" value="Ankyrin_rpt"/>
</dbReference>
<feature type="region of interest" description="Disordered" evidence="4">
    <location>
        <begin position="2273"/>
        <end position="2320"/>
    </location>
</feature>
<dbReference type="Pfam" id="PF24883">
    <property type="entry name" value="NPHP3_N"/>
    <property type="match status" value="1"/>
</dbReference>
<dbReference type="InterPro" id="IPR036770">
    <property type="entry name" value="Ankyrin_rpt-contain_sf"/>
</dbReference>
<proteinExistence type="predicted"/>
<evidence type="ECO:0000313" key="7">
    <source>
        <dbReference type="Proteomes" id="UP000544331"/>
    </source>
</evidence>
<dbReference type="GO" id="GO:0000981">
    <property type="term" value="F:DNA-binding transcription factor activity, RNA polymerase II-specific"/>
    <property type="evidence" value="ECO:0007669"/>
    <property type="project" value="InterPro"/>
</dbReference>
<reference evidence="6 7" key="1">
    <citation type="submission" date="2020-05" db="EMBL/GenBank/DDBJ databases">
        <title>Identification and distribution of gene clusters putatively required for synthesis of sphingolipid metabolism inhibitors in phylogenetically diverse species of the filamentous fungus Fusarium.</title>
        <authorList>
            <person name="Kim H.-S."/>
            <person name="Busman M."/>
            <person name="Brown D.W."/>
            <person name="Divon H."/>
            <person name="Uhlig S."/>
            <person name="Proctor R.H."/>
        </authorList>
    </citation>
    <scope>NUCLEOTIDE SEQUENCE [LARGE SCALE GENOMIC DNA]</scope>
    <source>
        <strain evidence="6 7">NRRL 66235</strain>
    </source>
</reference>
<dbReference type="OrthoDB" id="539213at2759"/>
<feature type="repeat" description="ANK" evidence="3">
    <location>
        <begin position="714"/>
        <end position="746"/>
    </location>
</feature>
<dbReference type="PROSITE" id="PS50088">
    <property type="entry name" value="ANK_REPEAT"/>
    <property type="match status" value="4"/>
</dbReference>